<dbReference type="Pfam" id="PF00004">
    <property type="entry name" value="AAA"/>
    <property type="match status" value="1"/>
</dbReference>
<dbReference type="Gene3D" id="3.40.50.300">
    <property type="entry name" value="P-loop containing nucleotide triphosphate hydrolases"/>
    <property type="match status" value="1"/>
</dbReference>
<dbReference type="SUPFAM" id="SSF52540">
    <property type="entry name" value="P-loop containing nucleoside triphosphate hydrolases"/>
    <property type="match status" value="1"/>
</dbReference>
<dbReference type="Proteomes" id="UP001516023">
    <property type="component" value="Unassembled WGS sequence"/>
</dbReference>
<dbReference type="AlphaFoldDB" id="A0ABD3PN46"/>
<dbReference type="InterPro" id="IPR027417">
    <property type="entry name" value="P-loop_NTPase"/>
</dbReference>
<keyword evidence="1" id="KW-0547">Nucleotide-binding</keyword>
<dbReference type="InterPro" id="IPR003959">
    <property type="entry name" value="ATPase_AAA_core"/>
</dbReference>
<keyword evidence="2" id="KW-0067">ATP-binding</keyword>
<protein>
    <recommendedName>
        <fullName evidence="3">ATPase AAA-type core domain-containing protein</fullName>
    </recommendedName>
</protein>
<dbReference type="EMBL" id="JABMIG020000141">
    <property type="protein sequence ID" value="KAL3789402.1"/>
    <property type="molecule type" value="Genomic_DNA"/>
</dbReference>
<evidence type="ECO:0000256" key="1">
    <source>
        <dbReference type="ARBA" id="ARBA00022741"/>
    </source>
</evidence>
<evidence type="ECO:0000313" key="5">
    <source>
        <dbReference type="Proteomes" id="UP001516023"/>
    </source>
</evidence>
<comment type="caution">
    <text evidence="4">The sequence shown here is derived from an EMBL/GenBank/DDBJ whole genome shotgun (WGS) entry which is preliminary data.</text>
</comment>
<feature type="domain" description="ATPase AAA-type core" evidence="3">
    <location>
        <begin position="65"/>
        <end position="177"/>
    </location>
</feature>
<keyword evidence="5" id="KW-1185">Reference proteome</keyword>
<accession>A0ABD3PN46</accession>
<name>A0ABD3PN46_9STRA</name>
<sequence length="183" mass="20462">MSHVFEPAQAQGRMRMALDLTTFTIMRILPCEVDPTVFRMQSTEEDSKGRRRVVCAERSPPLWSPGTSKALLAKALASNIHATFLKVVASTIANKYRKLACIIHEMFGFTRDHQPCVIFMDEIDAIGGESTYTHGIVESDDGFEDQGQMKMVLAKNRPDILDAAFLIPGQLDRKIEITESNES</sequence>
<dbReference type="InterPro" id="IPR050221">
    <property type="entry name" value="26S_Proteasome_ATPase"/>
</dbReference>
<dbReference type="PANTHER" id="PTHR23073">
    <property type="entry name" value="26S PROTEASOME REGULATORY SUBUNIT"/>
    <property type="match status" value="1"/>
</dbReference>
<evidence type="ECO:0000256" key="2">
    <source>
        <dbReference type="ARBA" id="ARBA00022840"/>
    </source>
</evidence>
<proteinExistence type="predicted"/>
<dbReference type="GO" id="GO:0005524">
    <property type="term" value="F:ATP binding"/>
    <property type="evidence" value="ECO:0007669"/>
    <property type="project" value="UniProtKB-KW"/>
</dbReference>
<gene>
    <name evidence="4" type="ORF">HJC23_001950</name>
</gene>
<organism evidence="4 5">
    <name type="scientific">Cyclotella cryptica</name>
    <dbReference type="NCBI Taxonomy" id="29204"/>
    <lineage>
        <taxon>Eukaryota</taxon>
        <taxon>Sar</taxon>
        <taxon>Stramenopiles</taxon>
        <taxon>Ochrophyta</taxon>
        <taxon>Bacillariophyta</taxon>
        <taxon>Coscinodiscophyceae</taxon>
        <taxon>Thalassiosirophycidae</taxon>
        <taxon>Stephanodiscales</taxon>
        <taxon>Stephanodiscaceae</taxon>
        <taxon>Cyclotella</taxon>
    </lineage>
</organism>
<evidence type="ECO:0000259" key="3">
    <source>
        <dbReference type="Pfam" id="PF00004"/>
    </source>
</evidence>
<reference evidence="4 5" key="1">
    <citation type="journal article" date="2020" name="G3 (Bethesda)">
        <title>Improved Reference Genome for Cyclotella cryptica CCMP332, a Model for Cell Wall Morphogenesis, Salinity Adaptation, and Lipid Production in Diatoms (Bacillariophyta).</title>
        <authorList>
            <person name="Roberts W.R."/>
            <person name="Downey K.M."/>
            <person name="Ruck E.C."/>
            <person name="Traller J.C."/>
            <person name="Alverson A.J."/>
        </authorList>
    </citation>
    <scope>NUCLEOTIDE SEQUENCE [LARGE SCALE GENOMIC DNA]</scope>
    <source>
        <strain evidence="4 5">CCMP332</strain>
    </source>
</reference>
<evidence type="ECO:0000313" key="4">
    <source>
        <dbReference type="EMBL" id="KAL3789402.1"/>
    </source>
</evidence>